<dbReference type="RefSeq" id="WP_259825796.1">
    <property type="nucleotide sequence ID" value="NZ_CP103445.1"/>
</dbReference>
<evidence type="ECO:0000313" key="2">
    <source>
        <dbReference type="Proteomes" id="UP001058553"/>
    </source>
</evidence>
<accession>A0ABY5X772</accession>
<dbReference type="Gene3D" id="1.20.1050.10">
    <property type="match status" value="1"/>
</dbReference>
<dbReference type="PANTHER" id="PTHR32419:SF6">
    <property type="entry name" value="GLUTATHIONE S-TRANSFERASE OMEGA-LIKE 1-RELATED"/>
    <property type="match status" value="1"/>
</dbReference>
<keyword evidence="2" id="KW-1185">Reference proteome</keyword>
<evidence type="ECO:0000313" key="1">
    <source>
        <dbReference type="EMBL" id="UWS32972.1"/>
    </source>
</evidence>
<reference evidence="1" key="1">
    <citation type="submission" date="2022-07" db="EMBL/GenBank/DDBJ databases">
        <title>Genetic diversity of Erwinia pyrifoliae.</title>
        <authorList>
            <person name="Park D.S."/>
            <person name="Ham H."/>
        </authorList>
    </citation>
    <scope>NUCLEOTIDE SEQUENCE</scope>
    <source>
        <strain evidence="1">CP201486</strain>
    </source>
</reference>
<sequence length="92" mass="10679">MDHAGDFDPIEVTRFKYDRSCICDNLNLNVYLRNLYQTAALAATVNIDHISHHYYRSHKTINPGGVFSLGSYHHQDKPHGRDRCFERWSAPC</sequence>
<dbReference type="Proteomes" id="UP001058553">
    <property type="component" value="Chromosome"/>
</dbReference>
<proteinExistence type="predicted"/>
<gene>
    <name evidence="1" type="ORF">NYP84_15385</name>
</gene>
<dbReference type="PANTHER" id="PTHR32419">
    <property type="entry name" value="GLUTATHIONYL-HYDROQUINONE REDUCTASE"/>
    <property type="match status" value="1"/>
</dbReference>
<organism evidence="1 2">
    <name type="scientific">Erwinia pyrifoliae</name>
    <dbReference type="NCBI Taxonomy" id="79967"/>
    <lineage>
        <taxon>Bacteria</taxon>
        <taxon>Pseudomonadati</taxon>
        <taxon>Pseudomonadota</taxon>
        <taxon>Gammaproteobacteria</taxon>
        <taxon>Enterobacterales</taxon>
        <taxon>Erwiniaceae</taxon>
        <taxon>Erwinia</taxon>
    </lineage>
</organism>
<dbReference type="InterPro" id="IPR016639">
    <property type="entry name" value="GST_Omega/GSH"/>
</dbReference>
<name>A0ABY5X772_ERWPY</name>
<dbReference type="InterPro" id="IPR036282">
    <property type="entry name" value="Glutathione-S-Trfase_C_sf"/>
</dbReference>
<dbReference type="EMBL" id="CP103445">
    <property type="protein sequence ID" value="UWS32972.1"/>
    <property type="molecule type" value="Genomic_DNA"/>
</dbReference>
<protein>
    <submittedName>
        <fullName evidence="1">Glutathione S-transferase</fullName>
    </submittedName>
</protein>
<dbReference type="SUPFAM" id="SSF47616">
    <property type="entry name" value="GST C-terminal domain-like"/>
    <property type="match status" value="1"/>
</dbReference>